<dbReference type="AlphaFoldDB" id="A0A6J6Y7L2"/>
<sequence length="182" mass="20190">MKVLFVVVFGGRVATAFLGHDMHTDGAFGGKLDCIRKCMLEFFNVVPIDWTYVANAKGFKERWRLQEFAHGGLEGLHAFLGLRTNTGQLPQEVLDLALTAHVHRIEPDVGQRVAEPVGDSFGQRVWLGAISLGKLRQHRHGRRREVRDGWRVAAAIVVEHHNDPALAVAEVVQRLVGHAAGH</sequence>
<accession>A0A6J6Y7L2</accession>
<organism evidence="1">
    <name type="scientific">freshwater metagenome</name>
    <dbReference type="NCBI Taxonomy" id="449393"/>
    <lineage>
        <taxon>unclassified sequences</taxon>
        <taxon>metagenomes</taxon>
        <taxon>ecological metagenomes</taxon>
    </lineage>
</organism>
<name>A0A6J6Y7L2_9ZZZZ</name>
<gene>
    <name evidence="1" type="ORF">UFOPK2992_01234</name>
</gene>
<reference evidence="1" key="1">
    <citation type="submission" date="2020-05" db="EMBL/GenBank/DDBJ databases">
        <authorList>
            <person name="Chiriac C."/>
            <person name="Salcher M."/>
            <person name="Ghai R."/>
            <person name="Kavagutti S V."/>
        </authorList>
    </citation>
    <scope>NUCLEOTIDE SEQUENCE</scope>
</reference>
<protein>
    <submittedName>
        <fullName evidence="1">Unannotated protein</fullName>
    </submittedName>
</protein>
<dbReference type="EMBL" id="CAFAAI010000217">
    <property type="protein sequence ID" value="CAB4804979.1"/>
    <property type="molecule type" value="Genomic_DNA"/>
</dbReference>
<evidence type="ECO:0000313" key="1">
    <source>
        <dbReference type="EMBL" id="CAB4804979.1"/>
    </source>
</evidence>
<proteinExistence type="predicted"/>